<organism evidence="2 3">
    <name type="scientific">Streptosporangium minutum</name>
    <dbReference type="NCBI Taxonomy" id="569862"/>
    <lineage>
        <taxon>Bacteria</taxon>
        <taxon>Bacillati</taxon>
        <taxon>Actinomycetota</taxon>
        <taxon>Actinomycetes</taxon>
        <taxon>Streptosporangiales</taxon>
        <taxon>Streptosporangiaceae</taxon>
        <taxon>Streptosporangium</taxon>
    </lineage>
</organism>
<evidence type="ECO:0000313" key="3">
    <source>
        <dbReference type="Proteomes" id="UP000194761"/>
    </source>
</evidence>
<dbReference type="InterPro" id="IPR050114">
    <property type="entry name" value="UPF0173_UPF0282_UlaG_hydrolase"/>
</dbReference>
<name>A0A243R0W5_9ACTN</name>
<proteinExistence type="predicted"/>
<dbReference type="SUPFAM" id="SSF56281">
    <property type="entry name" value="Metallo-hydrolase/oxidoreductase"/>
    <property type="match status" value="1"/>
</dbReference>
<dbReference type="AlphaFoldDB" id="A0A243R0W5"/>
<dbReference type="Pfam" id="PF12706">
    <property type="entry name" value="Lactamase_B_2"/>
    <property type="match status" value="1"/>
</dbReference>
<dbReference type="InterPro" id="IPR036866">
    <property type="entry name" value="RibonucZ/Hydroxyglut_hydro"/>
</dbReference>
<comment type="caution">
    <text evidence="2">The sequence shown here is derived from an EMBL/GenBank/DDBJ whole genome shotgun (WGS) entry which is preliminary data.</text>
</comment>
<dbReference type="SMART" id="SM00849">
    <property type="entry name" value="Lactamase_B"/>
    <property type="match status" value="1"/>
</dbReference>
<dbReference type="PANTHER" id="PTHR43546:SF7">
    <property type="entry name" value="METALLO-BETA-LACTAMASE DOMAIN-CONTAINING PROTEIN"/>
    <property type="match status" value="1"/>
</dbReference>
<dbReference type="InterPro" id="IPR001279">
    <property type="entry name" value="Metallo-B-lactamas"/>
</dbReference>
<feature type="domain" description="Metallo-beta-lactamase" evidence="1">
    <location>
        <begin position="13"/>
        <end position="223"/>
    </location>
</feature>
<keyword evidence="2" id="KW-0378">Hydrolase</keyword>
<keyword evidence="3" id="KW-1185">Reference proteome</keyword>
<dbReference type="GO" id="GO:0016787">
    <property type="term" value="F:hydrolase activity"/>
    <property type="evidence" value="ECO:0007669"/>
    <property type="project" value="UniProtKB-KW"/>
</dbReference>
<accession>A0A243R0W5</accession>
<evidence type="ECO:0000259" key="1">
    <source>
        <dbReference type="SMART" id="SM00849"/>
    </source>
</evidence>
<reference evidence="2 3" key="1">
    <citation type="submission" date="2017-05" db="EMBL/GenBank/DDBJ databases">
        <title>Biotechnological potential of actinobacteria isolated from South African environments.</title>
        <authorList>
            <person name="Le Roes-Hill M."/>
            <person name="Prins A."/>
            <person name="Durrell K.A."/>
        </authorList>
    </citation>
    <scope>NUCLEOTIDE SEQUENCE [LARGE SCALE GENOMIC DNA]</scope>
    <source>
        <strain evidence="2">M26</strain>
    </source>
</reference>
<sequence>MADPNGSGVFFVGNATTLIRYHGFTLLTDPNFLHRGQRAYLGYGLSTRRRSEPAIGIDRLPLLDAVVLSHMHGDHWDRVARRGLDRALPVVTTREAARRLRRQGFGEAVGLGSWQEWLFERDGHTLRVTSLPARHAPGAAQAFLPPVMGSMLEFGRPGGQTDLRIYISGDTLMDGCLSAIPERFPDIDLGIVHLGGTKLLGLLMVTMDGRQGAEWLKLIHPRHTMPVHYDDYTAFTSPLADFRREVERRGLSGGVHYVERGQTHPLPVRPAGGVPL</sequence>
<dbReference type="EMBL" id="NGFP01000283">
    <property type="protein sequence ID" value="OUC88134.1"/>
    <property type="molecule type" value="Genomic_DNA"/>
</dbReference>
<dbReference type="PANTHER" id="PTHR43546">
    <property type="entry name" value="UPF0173 METAL-DEPENDENT HYDROLASE MJ1163-RELATED"/>
    <property type="match status" value="1"/>
</dbReference>
<evidence type="ECO:0000313" key="2">
    <source>
        <dbReference type="EMBL" id="OUC88134.1"/>
    </source>
</evidence>
<gene>
    <name evidence="2" type="ORF">CA984_37885</name>
</gene>
<dbReference type="Proteomes" id="UP000194761">
    <property type="component" value="Unassembled WGS sequence"/>
</dbReference>
<dbReference type="RefSeq" id="WP_086578216.1">
    <property type="nucleotide sequence ID" value="NZ_NGFP01000283.1"/>
</dbReference>
<protein>
    <submittedName>
        <fullName evidence="2">MBL fold metallo-hydrolase</fullName>
    </submittedName>
</protein>
<dbReference type="Gene3D" id="3.60.15.10">
    <property type="entry name" value="Ribonuclease Z/Hydroxyacylglutathione hydrolase-like"/>
    <property type="match status" value="1"/>
</dbReference>